<gene>
    <name evidence="8 11" type="primary">fmt</name>
    <name evidence="11" type="ORF">GCM10008936_12450</name>
</gene>
<evidence type="ECO:0000256" key="5">
    <source>
        <dbReference type="ARBA" id="ARBA00022679"/>
    </source>
</evidence>
<feature type="domain" description="Formyl transferase C-terminal" evidence="10">
    <location>
        <begin position="206"/>
        <end position="302"/>
    </location>
</feature>
<dbReference type="NCBIfam" id="TIGR00460">
    <property type="entry name" value="fmt"/>
    <property type="match status" value="1"/>
</dbReference>
<dbReference type="InterPro" id="IPR011034">
    <property type="entry name" value="Formyl_transferase-like_C_sf"/>
</dbReference>
<comment type="function">
    <text evidence="1 8">Attaches a formyl group to the free amino group of methionyl-tRNA(fMet). The formyl group appears to play a dual role in the initiator identity of N-formylmethionyl-tRNA by promoting its recognition by IF2 and preventing the misappropriation of this tRNA by the elongation apparatus.</text>
</comment>
<evidence type="ECO:0000313" key="12">
    <source>
        <dbReference type="Proteomes" id="UP001410648"/>
    </source>
</evidence>
<sequence>MYKIVFMGTPEFSVPILEGLIQQEDYEVIGVVTQPDRKVGRKKVMTPPPVKKKAVEHGIAVFQPEKLSGSEEMNQVLALDPDIIVTAAYGQYVPTKMLKAPKYKAVNVHASLLPKYRGAAPIHYALINGDRETGVTIMYMEKEMDAGDIISQRSLRIDPEDTVGTLFSKLSLIGRDLLLDTLPDIFSGTHTPASQDLSEVTYSPMISREEEKIDWTKRAETIAFKVRGMNPFPGAYTLLKGQRFKIWRAEAVSQSSDKEPGTIVRLTNKDMQIQCGEQTVLSLKEVQPFGKPKMTIEDFLSGAVNHLEEGERFE</sequence>
<dbReference type="InterPro" id="IPR002376">
    <property type="entry name" value="Formyl_transf_N"/>
</dbReference>
<reference evidence="12" key="1">
    <citation type="journal article" date="2019" name="Int. J. Syst. Evol. Microbiol.">
        <title>The Global Catalogue of Microorganisms (GCM) 10K type strain sequencing project: providing services to taxonomists for standard genome sequencing and annotation.</title>
        <authorList>
            <consortium name="The Broad Institute Genomics Platform"/>
            <consortium name="The Broad Institute Genome Sequencing Center for Infectious Disease"/>
            <person name="Wu L."/>
            <person name="Ma J."/>
        </authorList>
    </citation>
    <scope>NUCLEOTIDE SEQUENCE [LARGE SCALE GENOMIC DNA]</scope>
    <source>
        <strain evidence="12">JCM 14232</strain>
    </source>
</reference>
<dbReference type="Gene3D" id="3.10.25.10">
    <property type="entry name" value="Formyl transferase, C-terminal domain"/>
    <property type="match status" value="1"/>
</dbReference>
<evidence type="ECO:0000259" key="10">
    <source>
        <dbReference type="Pfam" id="PF02911"/>
    </source>
</evidence>
<dbReference type="PROSITE" id="PS00373">
    <property type="entry name" value="GART"/>
    <property type="match status" value="1"/>
</dbReference>
<dbReference type="SUPFAM" id="SSF53328">
    <property type="entry name" value="Formyltransferase"/>
    <property type="match status" value="1"/>
</dbReference>
<comment type="caution">
    <text evidence="11">The sequence shown here is derived from an EMBL/GenBank/DDBJ whole genome shotgun (WGS) entry which is preliminary data.</text>
</comment>
<comment type="catalytic activity">
    <reaction evidence="7 8">
        <text>L-methionyl-tRNA(fMet) + (6R)-10-formyltetrahydrofolate = N-formyl-L-methionyl-tRNA(fMet) + (6S)-5,6,7,8-tetrahydrofolate + H(+)</text>
        <dbReference type="Rhea" id="RHEA:24380"/>
        <dbReference type="Rhea" id="RHEA-COMP:9952"/>
        <dbReference type="Rhea" id="RHEA-COMP:9953"/>
        <dbReference type="ChEBI" id="CHEBI:15378"/>
        <dbReference type="ChEBI" id="CHEBI:57453"/>
        <dbReference type="ChEBI" id="CHEBI:78530"/>
        <dbReference type="ChEBI" id="CHEBI:78844"/>
        <dbReference type="ChEBI" id="CHEBI:195366"/>
        <dbReference type="EC" id="2.1.2.9"/>
    </reaction>
</comment>
<evidence type="ECO:0000256" key="4">
    <source>
        <dbReference type="ARBA" id="ARBA00016014"/>
    </source>
</evidence>
<dbReference type="CDD" id="cd08704">
    <property type="entry name" value="Met_tRNA_FMT_C"/>
    <property type="match status" value="1"/>
</dbReference>
<keyword evidence="12" id="KW-1185">Reference proteome</keyword>
<feature type="binding site" evidence="8">
    <location>
        <begin position="111"/>
        <end position="114"/>
    </location>
    <ligand>
        <name>(6S)-5,6,7,8-tetrahydrofolate</name>
        <dbReference type="ChEBI" id="CHEBI:57453"/>
    </ligand>
</feature>
<evidence type="ECO:0000256" key="8">
    <source>
        <dbReference type="HAMAP-Rule" id="MF_00182"/>
    </source>
</evidence>
<dbReference type="EC" id="2.1.2.9" evidence="3 8"/>
<protein>
    <recommendedName>
        <fullName evidence="4 8">Methionyl-tRNA formyltransferase</fullName>
        <ecNumber evidence="3 8">2.1.2.9</ecNumber>
    </recommendedName>
</protein>
<dbReference type="InterPro" id="IPR001555">
    <property type="entry name" value="GART_AS"/>
</dbReference>
<name>A0ABP3KQK3_9LACT</name>
<evidence type="ECO:0000313" key="11">
    <source>
        <dbReference type="EMBL" id="GAA0484958.1"/>
    </source>
</evidence>
<evidence type="ECO:0000256" key="6">
    <source>
        <dbReference type="ARBA" id="ARBA00022917"/>
    </source>
</evidence>
<dbReference type="HAMAP" id="MF_00182">
    <property type="entry name" value="Formyl_trans"/>
    <property type="match status" value="1"/>
</dbReference>
<dbReference type="Proteomes" id="UP001410648">
    <property type="component" value="Unassembled WGS sequence"/>
</dbReference>
<dbReference type="InterPro" id="IPR005793">
    <property type="entry name" value="Formyl_trans_C"/>
</dbReference>
<dbReference type="SUPFAM" id="SSF50486">
    <property type="entry name" value="FMT C-terminal domain-like"/>
    <property type="match status" value="1"/>
</dbReference>
<accession>A0ABP3KQK3</accession>
<proteinExistence type="inferred from homology"/>
<evidence type="ECO:0000256" key="3">
    <source>
        <dbReference type="ARBA" id="ARBA00012261"/>
    </source>
</evidence>
<evidence type="ECO:0000256" key="2">
    <source>
        <dbReference type="ARBA" id="ARBA00010699"/>
    </source>
</evidence>
<dbReference type="PANTHER" id="PTHR11138:SF5">
    <property type="entry name" value="METHIONYL-TRNA FORMYLTRANSFERASE, MITOCHONDRIAL"/>
    <property type="match status" value="1"/>
</dbReference>
<dbReference type="Pfam" id="PF00551">
    <property type="entry name" value="Formyl_trans_N"/>
    <property type="match status" value="1"/>
</dbReference>
<dbReference type="Gene3D" id="3.40.50.170">
    <property type="entry name" value="Formyl transferase, N-terminal domain"/>
    <property type="match status" value="1"/>
</dbReference>
<keyword evidence="5 8" id="KW-0808">Transferase</keyword>
<dbReference type="InterPro" id="IPR036477">
    <property type="entry name" value="Formyl_transf_N_sf"/>
</dbReference>
<dbReference type="InterPro" id="IPR005794">
    <property type="entry name" value="Fmt"/>
</dbReference>
<evidence type="ECO:0000256" key="7">
    <source>
        <dbReference type="ARBA" id="ARBA00048558"/>
    </source>
</evidence>
<comment type="similarity">
    <text evidence="2 8">Belongs to the Fmt family.</text>
</comment>
<dbReference type="Pfam" id="PF02911">
    <property type="entry name" value="Formyl_trans_C"/>
    <property type="match status" value="1"/>
</dbReference>
<dbReference type="RefSeq" id="WP_346024676.1">
    <property type="nucleotide sequence ID" value="NZ_BAAADA010000109.1"/>
</dbReference>
<feature type="domain" description="Formyl transferase N-terminal" evidence="9">
    <location>
        <begin position="3"/>
        <end position="178"/>
    </location>
</feature>
<dbReference type="InterPro" id="IPR044135">
    <property type="entry name" value="Met-tRNA-FMT_C"/>
</dbReference>
<evidence type="ECO:0000256" key="1">
    <source>
        <dbReference type="ARBA" id="ARBA00002606"/>
    </source>
</evidence>
<dbReference type="InterPro" id="IPR041711">
    <property type="entry name" value="Met-tRNA-FMT_N"/>
</dbReference>
<dbReference type="InterPro" id="IPR037022">
    <property type="entry name" value="Formyl_trans_C_sf"/>
</dbReference>
<dbReference type="EMBL" id="BAAADA010000109">
    <property type="protein sequence ID" value="GAA0484958.1"/>
    <property type="molecule type" value="Genomic_DNA"/>
</dbReference>
<dbReference type="PANTHER" id="PTHR11138">
    <property type="entry name" value="METHIONYL-TRNA FORMYLTRANSFERASE"/>
    <property type="match status" value="1"/>
</dbReference>
<evidence type="ECO:0000259" key="9">
    <source>
        <dbReference type="Pfam" id="PF00551"/>
    </source>
</evidence>
<keyword evidence="6 8" id="KW-0648">Protein biosynthesis</keyword>
<organism evidence="11 12">
    <name type="scientific">Alkalibacterium indicireducens</name>
    <dbReference type="NCBI Taxonomy" id="398758"/>
    <lineage>
        <taxon>Bacteria</taxon>
        <taxon>Bacillati</taxon>
        <taxon>Bacillota</taxon>
        <taxon>Bacilli</taxon>
        <taxon>Lactobacillales</taxon>
        <taxon>Carnobacteriaceae</taxon>
        <taxon>Alkalibacterium</taxon>
    </lineage>
</organism>
<dbReference type="CDD" id="cd08646">
    <property type="entry name" value="FMT_core_Met-tRNA-FMT_N"/>
    <property type="match status" value="1"/>
</dbReference>